<dbReference type="InterPro" id="IPR027443">
    <property type="entry name" value="IPNS-like_sf"/>
</dbReference>
<dbReference type="GO" id="GO:0046872">
    <property type="term" value="F:metal ion binding"/>
    <property type="evidence" value="ECO:0007669"/>
    <property type="project" value="UniProtKB-KW"/>
</dbReference>
<dbReference type="STRING" id="542762.A0A4S4DLX2"/>
<evidence type="ECO:0000256" key="1">
    <source>
        <dbReference type="ARBA" id="ARBA00008056"/>
    </source>
</evidence>
<comment type="caution">
    <text evidence="6">The sequence shown here is derived from an EMBL/GenBank/DDBJ whole genome shotgun (WGS) entry which is preliminary data.</text>
</comment>
<feature type="domain" description="Isopenicillin N synthase-like Fe(2+) 2OG dioxygenase" evidence="5">
    <location>
        <begin position="89"/>
        <end position="161"/>
    </location>
</feature>
<evidence type="ECO:0000256" key="3">
    <source>
        <dbReference type="ARBA" id="ARBA00023002"/>
    </source>
</evidence>
<dbReference type="InterPro" id="IPR044861">
    <property type="entry name" value="IPNS-like_FE2OG_OXY"/>
</dbReference>
<evidence type="ECO:0000256" key="4">
    <source>
        <dbReference type="ARBA" id="ARBA00023004"/>
    </source>
</evidence>
<keyword evidence="3" id="KW-0560">Oxidoreductase</keyword>
<gene>
    <name evidence="6" type="ORF">TEA_027632</name>
</gene>
<dbReference type="PANTHER" id="PTHR10209">
    <property type="entry name" value="OXIDOREDUCTASE, 2OG-FE II OXYGENASE FAMILY PROTEIN"/>
    <property type="match status" value="1"/>
</dbReference>
<dbReference type="PANTHER" id="PTHR10209:SF590">
    <property type="entry name" value="2-OXOGLUTARATE (2OG) AND FE(II)-DEPENDENT OXYGENASE SUPERFAMILY PROTEIN"/>
    <property type="match status" value="1"/>
</dbReference>
<keyword evidence="4" id="KW-0408">Iron</keyword>
<dbReference type="Gene3D" id="2.60.120.330">
    <property type="entry name" value="B-lactam Antibiotic, Isopenicillin N Synthase, Chain"/>
    <property type="match status" value="1"/>
</dbReference>
<comment type="similarity">
    <text evidence="1">Belongs to the iron/ascorbate-dependent oxidoreductase family.</text>
</comment>
<dbReference type="SUPFAM" id="SSF51197">
    <property type="entry name" value="Clavaminate synthase-like"/>
    <property type="match status" value="1"/>
</dbReference>
<keyword evidence="7" id="KW-1185">Reference proteome</keyword>
<protein>
    <recommendedName>
        <fullName evidence="5">Isopenicillin N synthase-like Fe(2+) 2OG dioxygenase domain-containing protein</fullName>
    </recommendedName>
</protein>
<organism evidence="6 7">
    <name type="scientific">Camellia sinensis var. sinensis</name>
    <name type="common">China tea</name>
    <dbReference type="NCBI Taxonomy" id="542762"/>
    <lineage>
        <taxon>Eukaryota</taxon>
        <taxon>Viridiplantae</taxon>
        <taxon>Streptophyta</taxon>
        <taxon>Embryophyta</taxon>
        <taxon>Tracheophyta</taxon>
        <taxon>Spermatophyta</taxon>
        <taxon>Magnoliopsida</taxon>
        <taxon>eudicotyledons</taxon>
        <taxon>Gunneridae</taxon>
        <taxon>Pentapetalae</taxon>
        <taxon>asterids</taxon>
        <taxon>Ericales</taxon>
        <taxon>Theaceae</taxon>
        <taxon>Camellia</taxon>
    </lineage>
</organism>
<evidence type="ECO:0000313" key="6">
    <source>
        <dbReference type="EMBL" id="THG03962.1"/>
    </source>
</evidence>
<dbReference type="Proteomes" id="UP000306102">
    <property type="component" value="Unassembled WGS sequence"/>
</dbReference>
<evidence type="ECO:0000259" key="5">
    <source>
        <dbReference type="Pfam" id="PF03171"/>
    </source>
</evidence>
<dbReference type="EMBL" id="SDRB02010838">
    <property type="protein sequence ID" value="THG03962.1"/>
    <property type="molecule type" value="Genomic_DNA"/>
</dbReference>
<evidence type="ECO:0000256" key="2">
    <source>
        <dbReference type="ARBA" id="ARBA00022723"/>
    </source>
</evidence>
<name>A0A4S4DLX2_CAMSN</name>
<dbReference type="Pfam" id="PF03171">
    <property type="entry name" value="2OG-FeII_Oxy"/>
    <property type="match status" value="1"/>
</dbReference>
<keyword evidence="2" id="KW-0479">Metal-binding</keyword>
<reference evidence="6 7" key="1">
    <citation type="journal article" date="2018" name="Proc. Natl. Acad. Sci. U.S.A.">
        <title>Draft genome sequence of Camellia sinensis var. sinensis provides insights into the evolution of the tea genome and tea quality.</title>
        <authorList>
            <person name="Wei C."/>
            <person name="Yang H."/>
            <person name="Wang S."/>
            <person name="Zhao J."/>
            <person name="Liu C."/>
            <person name="Gao L."/>
            <person name="Xia E."/>
            <person name="Lu Y."/>
            <person name="Tai Y."/>
            <person name="She G."/>
            <person name="Sun J."/>
            <person name="Cao H."/>
            <person name="Tong W."/>
            <person name="Gao Q."/>
            <person name="Li Y."/>
            <person name="Deng W."/>
            <person name="Jiang X."/>
            <person name="Wang W."/>
            <person name="Chen Q."/>
            <person name="Zhang S."/>
            <person name="Li H."/>
            <person name="Wu J."/>
            <person name="Wang P."/>
            <person name="Li P."/>
            <person name="Shi C."/>
            <person name="Zheng F."/>
            <person name="Jian J."/>
            <person name="Huang B."/>
            <person name="Shan D."/>
            <person name="Shi M."/>
            <person name="Fang C."/>
            <person name="Yue Y."/>
            <person name="Li F."/>
            <person name="Li D."/>
            <person name="Wei S."/>
            <person name="Han B."/>
            <person name="Jiang C."/>
            <person name="Yin Y."/>
            <person name="Xia T."/>
            <person name="Zhang Z."/>
            <person name="Bennetzen J.L."/>
            <person name="Zhao S."/>
            <person name="Wan X."/>
        </authorList>
    </citation>
    <scope>NUCLEOTIDE SEQUENCE [LARGE SCALE GENOMIC DNA]</scope>
    <source>
        <strain evidence="7">cv. Shuchazao</strain>
        <tissue evidence="6">Leaf</tissue>
    </source>
</reference>
<dbReference type="AlphaFoldDB" id="A0A4S4DLX2"/>
<proteinExistence type="inferred from homology"/>
<evidence type="ECO:0000313" key="7">
    <source>
        <dbReference type="Proteomes" id="UP000306102"/>
    </source>
</evidence>
<dbReference type="GO" id="GO:0016491">
    <property type="term" value="F:oxidoreductase activity"/>
    <property type="evidence" value="ECO:0007669"/>
    <property type="project" value="UniProtKB-KW"/>
</dbReference>
<accession>A0A4S4DLX2</accession>
<sequence>MAKALQLPIIDLASPDRISTANSIRQEIPEVFPSWRPTIESYYERVLTAGKKLISLIALALNLDEDFFEKVGAFNPPMPFLRELGLSDEEIFGASAHSDYGMITLLATDGVGGLQACLVDINCDLQLDKSKQPLVWEDVDHINGALIVNIGDMTERWTNCLFRADCVVECLESCCSELTPPRELRLIGHDVMQISTSPQWRLPGREVQAYIWFIGLSLKASCLEKAEYLVLLLCT</sequence>